<evidence type="ECO:0000313" key="2">
    <source>
        <dbReference type="EMBL" id="WBR14713.1"/>
    </source>
</evidence>
<keyword evidence="1" id="KW-0812">Transmembrane</keyword>
<feature type="transmembrane region" description="Helical" evidence="1">
    <location>
        <begin position="36"/>
        <end position="59"/>
    </location>
</feature>
<organism evidence="2 3">
    <name type="scientific">Pandoravirus kuranda</name>
    <dbReference type="NCBI Taxonomy" id="3019033"/>
    <lineage>
        <taxon>Viruses</taxon>
        <taxon>Pandoravirus</taxon>
    </lineage>
</organism>
<evidence type="ECO:0000256" key="1">
    <source>
        <dbReference type="SAM" id="Phobius"/>
    </source>
</evidence>
<protein>
    <submittedName>
        <fullName evidence="2">Pan/apple-like domain-containing protein</fullName>
    </submittedName>
</protein>
<gene>
    <name evidence="2" type="ORF">pkur_cds_539</name>
</gene>
<dbReference type="Proteomes" id="UP001185135">
    <property type="component" value="Segment"/>
</dbReference>
<dbReference type="EMBL" id="ON887157">
    <property type="protein sequence ID" value="WBR14713.1"/>
    <property type="molecule type" value="Genomic_DNA"/>
</dbReference>
<name>A0AA95J4H3_9VIRU</name>
<keyword evidence="1" id="KW-1133">Transmembrane helix</keyword>
<sequence length="209" mass="21380">MTEALPTVAVVTAPIVTPQTETTPTATPSSRTSREWVWWVVAGVALAAVLAAIVGWLVYERSKAAAALLPITPASGTNGGGGGGGGSFYPITPVAPPGGGPFYPVTPAGAQFTRASDTNSVASVLADFGLSEQFADPAVGTFTGSAGSVDLCQARCSADARCVQYVYDSGAQPPNPLWSKNGCWLRYQMPASNETTPAPGFITGTRRVA</sequence>
<reference evidence="2" key="1">
    <citation type="submission" date="2022-06" db="EMBL/GenBank/DDBJ databases">
        <authorList>
            <person name="Legendre M."/>
            <person name="Claverie J.-M."/>
            <person name="Alempic J.-M."/>
            <person name="Abergel C."/>
        </authorList>
    </citation>
    <scope>NUCLEOTIDE SEQUENCE</scope>
    <source>
        <strain evidence="2">Kuranda</strain>
    </source>
</reference>
<proteinExistence type="predicted"/>
<keyword evidence="1" id="KW-0472">Membrane</keyword>
<accession>A0AA95J4H3</accession>
<dbReference type="Gene3D" id="3.50.4.10">
    <property type="entry name" value="Hepatocyte Growth Factor"/>
    <property type="match status" value="1"/>
</dbReference>
<evidence type="ECO:0000313" key="3">
    <source>
        <dbReference type="Proteomes" id="UP001185135"/>
    </source>
</evidence>